<protein>
    <submittedName>
        <fullName evidence="2">Protein kinase</fullName>
    </submittedName>
</protein>
<reference evidence="2 3" key="1">
    <citation type="submission" date="2024-04" db="EMBL/GenBank/DDBJ databases">
        <title>Three lactobacilli isolated from voided urine samples from females with type 2 diabetes.</title>
        <authorList>
            <person name="Kula A."/>
            <person name="Stegman N."/>
            <person name="Putonti C."/>
        </authorList>
    </citation>
    <scope>NUCLEOTIDE SEQUENCE [LARGE SCALE GENOMIC DNA]</scope>
    <source>
        <strain evidence="2 3">1855</strain>
    </source>
</reference>
<dbReference type="Pfam" id="PF25816">
    <property type="entry name" value="RamC_N"/>
    <property type="match status" value="1"/>
</dbReference>
<dbReference type="GO" id="GO:0016301">
    <property type="term" value="F:kinase activity"/>
    <property type="evidence" value="ECO:0007669"/>
    <property type="project" value="UniProtKB-KW"/>
</dbReference>
<dbReference type="Pfam" id="PF00069">
    <property type="entry name" value="Pkinase"/>
    <property type="match status" value="1"/>
</dbReference>
<dbReference type="InterPro" id="IPR011009">
    <property type="entry name" value="Kinase-like_dom_sf"/>
</dbReference>
<organism evidence="2 3">
    <name type="scientific">Lactobacillus jensenii</name>
    <dbReference type="NCBI Taxonomy" id="109790"/>
    <lineage>
        <taxon>Bacteria</taxon>
        <taxon>Bacillati</taxon>
        <taxon>Bacillota</taxon>
        <taxon>Bacilli</taxon>
        <taxon>Lactobacillales</taxon>
        <taxon>Lactobacillaceae</taxon>
        <taxon>Lactobacillus</taxon>
    </lineage>
</organism>
<evidence type="ECO:0000259" key="1">
    <source>
        <dbReference type="PROSITE" id="PS50011"/>
    </source>
</evidence>
<dbReference type="InterPro" id="IPR000719">
    <property type="entry name" value="Prot_kinase_dom"/>
</dbReference>
<dbReference type="RefSeq" id="WP_006585256.1">
    <property type="nucleotide sequence ID" value="NZ_CATOUV010000001.1"/>
</dbReference>
<gene>
    <name evidence="2" type="ORF">AAC431_04440</name>
</gene>
<feature type="domain" description="Protein kinase" evidence="1">
    <location>
        <begin position="183"/>
        <end position="438"/>
    </location>
</feature>
<dbReference type="SUPFAM" id="SSF56112">
    <property type="entry name" value="Protein kinase-like (PK-like)"/>
    <property type="match status" value="1"/>
</dbReference>
<keyword evidence="2" id="KW-0418">Kinase</keyword>
<name>A0ABU9FI59_LACJE</name>
<comment type="caution">
    <text evidence="2">The sequence shown here is derived from an EMBL/GenBank/DDBJ whole genome shotgun (WGS) entry which is preliminary data.</text>
</comment>
<evidence type="ECO:0000313" key="3">
    <source>
        <dbReference type="Proteomes" id="UP001385848"/>
    </source>
</evidence>
<dbReference type="PROSITE" id="PS50011">
    <property type="entry name" value="PROTEIN_KINASE_DOM"/>
    <property type="match status" value="1"/>
</dbReference>
<accession>A0ABU9FI59</accession>
<proteinExistence type="predicted"/>
<dbReference type="PANTHER" id="PTHR44167">
    <property type="entry name" value="OVARIAN-SPECIFIC SERINE/THREONINE-PROTEIN KINASE LOK-RELATED"/>
    <property type="match status" value="1"/>
</dbReference>
<sequence>MKKLSLSKEYDLLLKQNNICRLNSSDIWAYPNFPHQIVNNYGWKIHISAVLTNAIDIAQRFFNLNRKKCWDFKIIASISELERLNLGYYGNSQVGKFITIYPKPQNVLETLEILHYYFHNEIGIAVGSDKSYKLNSNIYYRFGTLLSDIKNIDHRDKTLHPFKDAQKIPDYDLQHYHKLPSRYLILKVLKHLGPSGVFLGLDVKFMKKVIIRYACKYFNIESSNIDEADRLLSSSNILNTNEILKDSGFENIIDTFYLDNSVVIVTEFIEGESLDELAMSNKLSTLSLKERLNIFNQILFLINKLNKLEISFRDLSFSNVILSQDKQAKIIDFNYAISKSGISCFAKNSINPAGTYGFYNPYEQSIVEFPDRFSLAQFLYFLVYPDTYISFMKNIDIDTSYSEIVSYLKKAQKKKLPKDLLNTYSKLIHGKYIDKLNL</sequence>
<dbReference type="GeneID" id="31742385"/>
<dbReference type="SMART" id="SM00220">
    <property type="entry name" value="S_TKc"/>
    <property type="match status" value="1"/>
</dbReference>
<evidence type="ECO:0000313" key="2">
    <source>
        <dbReference type="EMBL" id="MEL0565173.1"/>
    </source>
</evidence>
<keyword evidence="2" id="KW-0808">Transferase</keyword>
<dbReference type="InterPro" id="IPR057929">
    <property type="entry name" value="RamC_N"/>
</dbReference>
<dbReference type="PANTHER" id="PTHR44167:SF24">
    <property type="entry name" value="SERINE_THREONINE-PROTEIN KINASE CHK2"/>
    <property type="match status" value="1"/>
</dbReference>
<keyword evidence="3" id="KW-1185">Reference proteome</keyword>
<dbReference type="Proteomes" id="UP001385848">
    <property type="component" value="Unassembled WGS sequence"/>
</dbReference>
<dbReference type="Gene3D" id="1.10.510.10">
    <property type="entry name" value="Transferase(Phosphotransferase) domain 1"/>
    <property type="match status" value="1"/>
</dbReference>
<dbReference type="EMBL" id="JBBVUL010000007">
    <property type="protein sequence ID" value="MEL0565173.1"/>
    <property type="molecule type" value="Genomic_DNA"/>
</dbReference>